<organism evidence="1 2">
    <name type="scientific">Durusdinium trenchii</name>
    <dbReference type="NCBI Taxonomy" id="1381693"/>
    <lineage>
        <taxon>Eukaryota</taxon>
        <taxon>Sar</taxon>
        <taxon>Alveolata</taxon>
        <taxon>Dinophyceae</taxon>
        <taxon>Suessiales</taxon>
        <taxon>Symbiodiniaceae</taxon>
        <taxon>Durusdinium</taxon>
    </lineage>
</organism>
<reference evidence="1 2" key="1">
    <citation type="submission" date="2024-02" db="EMBL/GenBank/DDBJ databases">
        <authorList>
            <person name="Chen Y."/>
            <person name="Shah S."/>
            <person name="Dougan E. K."/>
            <person name="Thang M."/>
            <person name="Chan C."/>
        </authorList>
    </citation>
    <scope>NUCLEOTIDE SEQUENCE [LARGE SCALE GENOMIC DNA]</scope>
</reference>
<gene>
    <name evidence="1" type="ORF">CCMP2556_LOCUS27747</name>
</gene>
<protein>
    <submittedName>
        <fullName evidence="1">Uncharacterized protein</fullName>
    </submittedName>
</protein>
<keyword evidence="2" id="KW-1185">Reference proteome</keyword>
<evidence type="ECO:0000313" key="1">
    <source>
        <dbReference type="EMBL" id="CAK9055864.1"/>
    </source>
</evidence>
<comment type="caution">
    <text evidence="1">The sequence shown here is derived from an EMBL/GenBank/DDBJ whole genome shotgun (WGS) entry which is preliminary data.</text>
</comment>
<name>A0ABP0MYQ7_9DINO</name>
<dbReference type="EMBL" id="CAXAMN010020224">
    <property type="protein sequence ID" value="CAK9055864.1"/>
    <property type="molecule type" value="Genomic_DNA"/>
</dbReference>
<evidence type="ECO:0000313" key="2">
    <source>
        <dbReference type="Proteomes" id="UP001642484"/>
    </source>
</evidence>
<sequence length="1268" mass="140119">MCFPGRPVLQTSLKVHHQPGFNVKVNQQFLDATGRYPPIMSWSSFVNTDGSSGFYLADDSACQDPPNPPAASFQLPLEEDGLFLDTEDVQSMSTWSDASEHYFDLEDMEVWPLNAVGANSASGFVLEEEPGSVEKQWKPGLDMGDAVGRLGVGLGNISGQSQMVLANLYFSLRRLPVGLVKQLCEQLLPTNQKVAKPWAAEAAARLSRVAANTIRAVVAKLRARSWAVVEPSSKRQADLQECSTSQQRNPTRIMNHLVEEVISHAYEGGSDLELFRRLQRLEAHGIDLGDKYHSTECFQLIEYLAGQAKQLMDSEDLLADLGGLGIPSRFSVIFDCVSLGSTSFSRHETLLVTGLSHVSHHSGHLQSILIGAPSAGLSHSGQAQADKVVGALASHPARLCADLCSRRLMAIGGDGAVVQGGPESRHSSTRAGSMVWQTFRAGEPEFLIWDMFHREDICRKRAFRSVPLCVELFDVSAAMAQLYGTGQGRIVFRSTAAHIDCKALAVPALSGTRPTVSEPGAPGRLYANFRAYAASMHSRMDLARDGFGSQTLQKLVGIGQRLTAIDFVTFLVLFEDVGRHALYGRGQVFQSNAADIWSVEHSAFGGVNAIGDALGQVRTLRRLVFICMLLKSYVSSKDILAFLQTLLLSAFGRPWSRFLGNLGGVLLQHQFQKCFLQLPVDHRADIQCLAPKCQCSTFVNRDEPSTVAKRLRWKGGRRKQVKVPRWVARPTGNFEDAGARPADVIDVPPRYGSRVLGPGPPGMRGVKHLYKQTPGGPPRCVVGVGDPHIFSCVDAALRAIASLLAALLREYEDYFGPVGISTETADLRAAMLKAFDWKELLEVRQPRPEHVQAFHAVLRRFERVLSRTEWPDPYMFPYVQRKWDRSGYHEAQYVILVRNVVDFSQNTPFRTRWWEVTEYMVVPVRLRGCFLAGFGPHLRSLGWARLTALCVSHLVESFCSVEQAKPWAVRPECLRSVGRSEAARGWSMTAAHYRGSTFASVVKSFPAAELASQLVCVVGCASRLDVSSVSASIDTVPEIHAPRSGGPSECHAWHAALVHHLCRAHACAESYCERIGSQLHDLFNSDGAMMPSRVVSRLHIREGRLQCLGTRRDEAVVEEVARAMQEDLGMRPLISRRQVRRRLNSGAPASSSYRLSSGKQASVVALEKTGRCADATAVDLELNRLLLPDDREAFRKTHRPLEWSENNIVALNRAITERGYLAPLPLFVDRKARRGQTRSALAAKLADWLQSPEAKEWREAREKLWASE</sequence>
<accession>A0ABP0MYQ7</accession>
<dbReference type="Proteomes" id="UP001642484">
    <property type="component" value="Unassembled WGS sequence"/>
</dbReference>
<proteinExistence type="predicted"/>